<protein>
    <submittedName>
        <fullName evidence="2">Peptidoglycan binding domain protein</fullName>
    </submittedName>
</protein>
<sequence>MSKNIVVFADGTGQEGGRGNNTNVYKLFNMVADRTAEQIVFYDRGLGTGWRKVSGNLFGAGMDQNIKECYTFIFENYLAGDKIYLIGFSRGAATVRSLSSFIHYFGILPQSRPELIDEAYEIYKIKDSKKRIQKAKSFVDRNHTMWTHIEFIGVWDTVSALGIPIKSVDVACQKVPFMRHSYHDFRLSPSVKYAYQALAINEYRETFHPVLWEKEKEEYQEIEQVWFVGSHTDIGGGYKEQEVSDIPLQWMTAKAISRGLLIYPNNRVSINPNVNGKVHDSRKDFPMNLYTKKRRKWDNQRDGIIKIHESVLERIFDVDGKPYKPWVLENEYEVVKN</sequence>
<gene>
    <name evidence="2" type="ORF">MNB_SV-12-714</name>
</gene>
<dbReference type="PANTHER" id="PTHR33840:SF1">
    <property type="entry name" value="TLE1 PHOSPHOLIPASE DOMAIN-CONTAINING PROTEIN"/>
    <property type="match status" value="1"/>
</dbReference>
<reference evidence="2" key="1">
    <citation type="submission" date="2016-10" db="EMBL/GenBank/DDBJ databases">
        <authorList>
            <person name="de Groot N.N."/>
        </authorList>
    </citation>
    <scope>NUCLEOTIDE SEQUENCE</scope>
</reference>
<dbReference type="PANTHER" id="PTHR33840">
    <property type="match status" value="1"/>
</dbReference>
<dbReference type="EMBL" id="FPHE01000077">
    <property type="protein sequence ID" value="SFV57438.1"/>
    <property type="molecule type" value="Genomic_DNA"/>
</dbReference>
<evidence type="ECO:0000259" key="1">
    <source>
        <dbReference type="Pfam" id="PF09994"/>
    </source>
</evidence>
<dbReference type="InterPro" id="IPR029058">
    <property type="entry name" value="AB_hydrolase_fold"/>
</dbReference>
<accession>A0A1W1BV05</accession>
<dbReference type="Pfam" id="PF09994">
    <property type="entry name" value="T6SS_Tle1-like_cat"/>
    <property type="match status" value="1"/>
</dbReference>
<organism evidence="2">
    <name type="scientific">hydrothermal vent metagenome</name>
    <dbReference type="NCBI Taxonomy" id="652676"/>
    <lineage>
        <taxon>unclassified sequences</taxon>
        <taxon>metagenomes</taxon>
        <taxon>ecological metagenomes</taxon>
    </lineage>
</organism>
<proteinExistence type="predicted"/>
<dbReference type="InterPro" id="IPR018712">
    <property type="entry name" value="Tle1-like_cat"/>
</dbReference>
<dbReference type="AlphaFoldDB" id="A0A1W1BV05"/>
<dbReference type="SUPFAM" id="SSF53474">
    <property type="entry name" value="alpha/beta-Hydrolases"/>
    <property type="match status" value="1"/>
</dbReference>
<name>A0A1W1BV05_9ZZZZ</name>
<evidence type="ECO:0000313" key="2">
    <source>
        <dbReference type="EMBL" id="SFV57438.1"/>
    </source>
</evidence>
<feature type="domain" description="T6SS Phospholipase effector Tle1-like catalytic" evidence="1">
    <location>
        <begin position="3"/>
        <end position="253"/>
    </location>
</feature>